<name>A0A9P6XNE4_9FUNG</name>
<dbReference type="GO" id="GO:0005737">
    <property type="term" value="C:cytoplasm"/>
    <property type="evidence" value="ECO:0007669"/>
    <property type="project" value="TreeGrafter"/>
</dbReference>
<evidence type="ECO:0000313" key="2">
    <source>
        <dbReference type="Proteomes" id="UP000740926"/>
    </source>
</evidence>
<dbReference type="Proteomes" id="UP000740926">
    <property type="component" value="Unassembled WGS sequence"/>
</dbReference>
<dbReference type="Gene3D" id="3.40.630.30">
    <property type="match status" value="1"/>
</dbReference>
<sequence>MNWAHDALGLQRIQATVLDSNASSIAVLERIGMQREGILRQYRKVRGQARDYWMYAAVRTGQGTAVPRPSPRQST</sequence>
<dbReference type="SUPFAM" id="SSF55729">
    <property type="entry name" value="Acyl-CoA N-acyltransferases (Nat)"/>
    <property type="match status" value="1"/>
</dbReference>
<dbReference type="PANTHER" id="PTHR43441:SF2">
    <property type="entry name" value="FAMILY ACETYLTRANSFERASE, PUTATIVE (AFU_ORTHOLOGUE AFUA_7G00850)-RELATED"/>
    <property type="match status" value="1"/>
</dbReference>
<accession>A0A9P6XNE4</accession>
<organism evidence="1 2">
    <name type="scientific">Rhizopus delemar</name>
    <dbReference type="NCBI Taxonomy" id="936053"/>
    <lineage>
        <taxon>Eukaryota</taxon>
        <taxon>Fungi</taxon>
        <taxon>Fungi incertae sedis</taxon>
        <taxon>Mucoromycota</taxon>
        <taxon>Mucoromycotina</taxon>
        <taxon>Mucoromycetes</taxon>
        <taxon>Mucorales</taxon>
        <taxon>Mucorineae</taxon>
        <taxon>Rhizopodaceae</taxon>
        <taxon>Rhizopus</taxon>
    </lineage>
</organism>
<keyword evidence="2" id="KW-1185">Reference proteome</keyword>
<dbReference type="InterPro" id="IPR016181">
    <property type="entry name" value="Acyl_CoA_acyltransferase"/>
</dbReference>
<comment type="caution">
    <text evidence="1">The sequence shown here is derived from an EMBL/GenBank/DDBJ whole genome shotgun (WGS) entry which is preliminary data.</text>
</comment>
<dbReference type="PANTHER" id="PTHR43441">
    <property type="entry name" value="RIBOSOMAL-PROTEIN-SERINE ACETYLTRANSFERASE"/>
    <property type="match status" value="1"/>
</dbReference>
<evidence type="ECO:0000313" key="1">
    <source>
        <dbReference type="EMBL" id="KAG1526396.1"/>
    </source>
</evidence>
<dbReference type="GO" id="GO:0008999">
    <property type="term" value="F:protein-N-terminal-alanine acetyltransferase activity"/>
    <property type="evidence" value="ECO:0007669"/>
    <property type="project" value="TreeGrafter"/>
</dbReference>
<dbReference type="EMBL" id="JAANIU010017696">
    <property type="protein sequence ID" value="KAG1526396.1"/>
    <property type="molecule type" value="Genomic_DNA"/>
</dbReference>
<dbReference type="AlphaFoldDB" id="A0A9P6XNE4"/>
<dbReference type="InterPro" id="IPR051908">
    <property type="entry name" value="Ribosomal_N-acetyltransferase"/>
</dbReference>
<proteinExistence type="predicted"/>
<dbReference type="GO" id="GO:1990189">
    <property type="term" value="F:protein N-terminal-serine acetyltransferase activity"/>
    <property type="evidence" value="ECO:0007669"/>
    <property type="project" value="TreeGrafter"/>
</dbReference>
<gene>
    <name evidence="1" type="ORF">G6F50_018390</name>
</gene>
<reference evidence="1 2" key="1">
    <citation type="journal article" date="2020" name="Microb. Genom.">
        <title>Genetic diversity of clinical and environmental Mucorales isolates obtained from an investigation of mucormycosis cases among solid organ transplant recipients.</title>
        <authorList>
            <person name="Nguyen M.H."/>
            <person name="Kaul D."/>
            <person name="Muto C."/>
            <person name="Cheng S.J."/>
            <person name="Richter R.A."/>
            <person name="Bruno V.M."/>
            <person name="Liu G."/>
            <person name="Beyhan S."/>
            <person name="Sundermann A.J."/>
            <person name="Mounaud S."/>
            <person name="Pasculle A.W."/>
            <person name="Nierman W.C."/>
            <person name="Driscoll E."/>
            <person name="Cumbie R."/>
            <person name="Clancy C.J."/>
            <person name="Dupont C.L."/>
        </authorList>
    </citation>
    <scope>NUCLEOTIDE SEQUENCE [LARGE SCALE GENOMIC DNA]</scope>
    <source>
        <strain evidence="1 2">GL24</strain>
    </source>
</reference>
<evidence type="ECO:0008006" key="3">
    <source>
        <dbReference type="Google" id="ProtNLM"/>
    </source>
</evidence>
<protein>
    <recommendedName>
        <fullName evidence="3">N-acetyltransferase domain-containing protein</fullName>
    </recommendedName>
</protein>